<organism evidence="1 2">
    <name type="scientific">Portunus trituberculatus</name>
    <name type="common">Swimming crab</name>
    <name type="synonym">Neptunus trituberculatus</name>
    <dbReference type="NCBI Taxonomy" id="210409"/>
    <lineage>
        <taxon>Eukaryota</taxon>
        <taxon>Metazoa</taxon>
        <taxon>Ecdysozoa</taxon>
        <taxon>Arthropoda</taxon>
        <taxon>Crustacea</taxon>
        <taxon>Multicrustacea</taxon>
        <taxon>Malacostraca</taxon>
        <taxon>Eumalacostraca</taxon>
        <taxon>Eucarida</taxon>
        <taxon>Decapoda</taxon>
        <taxon>Pleocyemata</taxon>
        <taxon>Brachyura</taxon>
        <taxon>Eubrachyura</taxon>
        <taxon>Portunoidea</taxon>
        <taxon>Portunidae</taxon>
        <taxon>Portuninae</taxon>
        <taxon>Portunus</taxon>
    </lineage>
</organism>
<proteinExistence type="predicted"/>
<evidence type="ECO:0000313" key="2">
    <source>
        <dbReference type="Proteomes" id="UP000324222"/>
    </source>
</evidence>
<dbReference type="Proteomes" id="UP000324222">
    <property type="component" value="Unassembled WGS sequence"/>
</dbReference>
<dbReference type="AlphaFoldDB" id="A0A5B7ECZ9"/>
<name>A0A5B7ECZ9_PORTR</name>
<accession>A0A5B7ECZ9</accession>
<dbReference type="EMBL" id="VSRR010002543">
    <property type="protein sequence ID" value="MPC32002.1"/>
    <property type="molecule type" value="Genomic_DNA"/>
</dbReference>
<comment type="caution">
    <text evidence="1">The sequence shown here is derived from an EMBL/GenBank/DDBJ whole genome shotgun (WGS) entry which is preliminary data.</text>
</comment>
<protein>
    <submittedName>
        <fullName evidence="1">Uncharacterized protein</fullName>
    </submittedName>
</protein>
<gene>
    <name evidence="1" type="ORF">E2C01_025304</name>
</gene>
<reference evidence="1 2" key="1">
    <citation type="submission" date="2019-05" db="EMBL/GenBank/DDBJ databases">
        <title>Another draft genome of Portunus trituberculatus and its Hox gene families provides insights of decapod evolution.</title>
        <authorList>
            <person name="Jeong J.-H."/>
            <person name="Song I."/>
            <person name="Kim S."/>
            <person name="Choi T."/>
            <person name="Kim D."/>
            <person name="Ryu S."/>
            <person name="Kim W."/>
        </authorList>
    </citation>
    <scope>NUCLEOTIDE SEQUENCE [LARGE SCALE GENOMIC DNA]</scope>
    <source>
        <tissue evidence="1">Muscle</tissue>
    </source>
</reference>
<keyword evidence="2" id="KW-1185">Reference proteome</keyword>
<sequence length="123" mass="14068">MLPGSLKGRRVVSWVPDTAPHASEVYNIKEKQQTSSEIRLVISMACEEEEKKKKKKLTDHLCPMKDTASRDEIIKGKGTQVAVSMSGCPRLADVAASVLHRNITHQIIPKRDDTYWHYRKRQR</sequence>
<evidence type="ECO:0000313" key="1">
    <source>
        <dbReference type="EMBL" id="MPC32002.1"/>
    </source>
</evidence>